<accession>A0A0V1GMR0</accession>
<reference evidence="1 2" key="1">
    <citation type="submission" date="2015-01" db="EMBL/GenBank/DDBJ databases">
        <title>Evolution of Trichinella species and genotypes.</title>
        <authorList>
            <person name="Korhonen P.K."/>
            <person name="Edoardo P."/>
            <person name="Giuseppe L.R."/>
            <person name="Gasser R.B."/>
        </authorList>
    </citation>
    <scope>NUCLEOTIDE SEQUENCE [LARGE SCALE GENOMIC DNA]</scope>
    <source>
        <strain evidence="1">ISS588</strain>
    </source>
</reference>
<dbReference type="AlphaFoldDB" id="A0A0V1GMR0"/>
<protein>
    <submittedName>
        <fullName evidence="1">Uncharacterized protein</fullName>
    </submittedName>
</protein>
<gene>
    <name evidence="1" type="ORF">T4B_6124</name>
</gene>
<proteinExistence type="predicted"/>
<dbReference type="Proteomes" id="UP000054805">
    <property type="component" value="Unassembled WGS sequence"/>
</dbReference>
<organism evidence="1 2">
    <name type="scientific">Trichinella pseudospiralis</name>
    <name type="common">Parasitic roundworm</name>
    <dbReference type="NCBI Taxonomy" id="6337"/>
    <lineage>
        <taxon>Eukaryota</taxon>
        <taxon>Metazoa</taxon>
        <taxon>Ecdysozoa</taxon>
        <taxon>Nematoda</taxon>
        <taxon>Enoplea</taxon>
        <taxon>Dorylaimia</taxon>
        <taxon>Trichinellida</taxon>
        <taxon>Trichinellidae</taxon>
        <taxon>Trichinella</taxon>
    </lineage>
</organism>
<evidence type="ECO:0000313" key="1">
    <source>
        <dbReference type="EMBL" id="KRY99579.1"/>
    </source>
</evidence>
<sequence length="51" mass="6043">MFSSIDVEIPKQKFYQNFRRLRENTSKDSIKYQPPTTLKTYYAEGHITTVA</sequence>
<keyword evidence="2" id="KW-1185">Reference proteome</keyword>
<dbReference type="EMBL" id="JYDS01001134">
    <property type="protein sequence ID" value="KRY99579.1"/>
    <property type="molecule type" value="Genomic_DNA"/>
</dbReference>
<evidence type="ECO:0000313" key="2">
    <source>
        <dbReference type="Proteomes" id="UP000054805"/>
    </source>
</evidence>
<comment type="caution">
    <text evidence="1">The sequence shown here is derived from an EMBL/GenBank/DDBJ whole genome shotgun (WGS) entry which is preliminary data.</text>
</comment>
<name>A0A0V1GMR0_TRIPS</name>